<evidence type="ECO:0000256" key="1">
    <source>
        <dbReference type="SAM" id="SignalP"/>
    </source>
</evidence>
<feature type="signal peptide" evidence="1">
    <location>
        <begin position="1"/>
        <end position="18"/>
    </location>
</feature>
<proteinExistence type="predicted"/>
<organism evidence="2 3">
    <name type="scientific">Trichoplusia ni</name>
    <name type="common">Cabbage looper</name>
    <dbReference type="NCBI Taxonomy" id="7111"/>
    <lineage>
        <taxon>Eukaryota</taxon>
        <taxon>Metazoa</taxon>
        <taxon>Ecdysozoa</taxon>
        <taxon>Arthropoda</taxon>
        <taxon>Hexapoda</taxon>
        <taxon>Insecta</taxon>
        <taxon>Pterygota</taxon>
        <taxon>Neoptera</taxon>
        <taxon>Endopterygota</taxon>
        <taxon>Lepidoptera</taxon>
        <taxon>Glossata</taxon>
        <taxon>Ditrysia</taxon>
        <taxon>Noctuoidea</taxon>
        <taxon>Noctuidae</taxon>
        <taxon>Plusiinae</taxon>
        <taxon>Trichoplusia</taxon>
    </lineage>
</organism>
<dbReference type="GeneID" id="113505653"/>
<protein>
    <submittedName>
        <fullName evidence="3">Uncharacterized protein LOC113505653</fullName>
    </submittedName>
</protein>
<dbReference type="OrthoDB" id="7071878at2759"/>
<evidence type="ECO:0000313" key="3">
    <source>
        <dbReference type="RefSeq" id="XP_026744257.1"/>
    </source>
</evidence>
<dbReference type="KEGG" id="tnl:113505653"/>
<keyword evidence="2" id="KW-1185">Reference proteome</keyword>
<gene>
    <name evidence="3" type="primary">LOC113505653</name>
</gene>
<reference evidence="3" key="1">
    <citation type="submission" date="2025-08" db="UniProtKB">
        <authorList>
            <consortium name="RefSeq"/>
        </authorList>
    </citation>
    <scope>IDENTIFICATION</scope>
</reference>
<dbReference type="Proteomes" id="UP000322000">
    <property type="component" value="Chromosome 26"/>
</dbReference>
<dbReference type="AlphaFoldDB" id="A0A7E5WVE3"/>
<dbReference type="InParanoid" id="A0A7E5WVE3"/>
<evidence type="ECO:0000313" key="2">
    <source>
        <dbReference type="Proteomes" id="UP000322000"/>
    </source>
</evidence>
<name>A0A7E5WVE3_TRINI</name>
<accession>A0A7E5WVE3</accession>
<sequence length="331" mass="36442">MKLPTFFTICLLAGLASTAPTSNDDRLVIDNNYYPESLIVYRGDHDIVSIVLPLNALNFGEDSDDEEDESSDTTVFFVQADTNDKGERIDQGLYVLINGNATKLLDHGRDAAAANDDTKTAYFAAKDGIYSYNAATKKAEKYGTVTDSLIGIAKVNGSDTLYVLTEDRVLYKVTEEGTKKEKIDSVVNAKQIVLDFDSNLFYSTTNNEVYILLADGVKKVEGLPSNPAYLSVIKPPFIFENGVPVIANDETYTVYANGTSEVVDIVVQAKPTAAAIEGTLIHYLAYKKNIYEYNILEIVMSEAVNEVKQFLSKNSDEIQAIATRSRNDLRA</sequence>
<dbReference type="SUPFAM" id="SSF69304">
    <property type="entry name" value="Tricorn protease N-terminal domain"/>
    <property type="match status" value="1"/>
</dbReference>
<dbReference type="RefSeq" id="XP_026744257.1">
    <property type="nucleotide sequence ID" value="XM_026888456.1"/>
</dbReference>
<keyword evidence="1" id="KW-0732">Signal</keyword>
<feature type="chain" id="PRO_5028911662" evidence="1">
    <location>
        <begin position="19"/>
        <end position="331"/>
    </location>
</feature>